<proteinExistence type="predicted"/>
<dbReference type="Proteomes" id="UP001152749">
    <property type="component" value="Chromosome"/>
</dbReference>
<dbReference type="EMBL" id="OX336425">
    <property type="protein sequence ID" value="CAI2767343.1"/>
    <property type="molecule type" value="Genomic_DNA"/>
</dbReference>
<reference evidence="1" key="1">
    <citation type="submission" date="2022-09" db="EMBL/GenBank/DDBJ databases">
        <authorList>
            <person name="Duchaud E."/>
        </authorList>
    </citation>
    <scope>NUCLEOTIDE SEQUENCE</scope>
    <source>
        <strain evidence="1">TRV642</strain>
    </source>
</reference>
<gene>
    <name evidence="1" type="ORF">TRV642_2474</name>
</gene>
<name>A0A9W4X3H5_9FLAO</name>
<protein>
    <submittedName>
        <fullName evidence="1">Uncharacterized protein</fullName>
    </submittedName>
</protein>
<dbReference type="RefSeq" id="WP_263360289.1">
    <property type="nucleotide sequence ID" value="NZ_OX336425.1"/>
</dbReference>
<dbReference type="AlphaFoldDB" id="A0A9W4X3H5"/>
<organism evidence="1 2">
    <name type="scientific">Flavobacterium collinsii</name>
    <dbReference type="NCBI Taxonomy" id="1114861"/>
    <lineage>
        <taxon>Bacteria</taxon>
        <taxon>Pseudomonadati</taxon>
        <taxon>Bacteroidota</taxon>
        <taxon>Flavobacteriia</taxon>
        <taxon>Flavobacteriales</taxon>
        <taxon>Flavobacteriaceae</taxon>
        <taxon>Flavobacterium</taxon>
    </lineage>
</organism>
<accession>A0A9W4X3H5</accession>
<evidence type="ECO:0000313" key="1">
    <source>
        <dbReference type="EMBL" id="CAI2767343.1"/>
    </source>
</evidence>
<evidence type="ECO:0000313" key="2">
    <source>
        <dbReference type="Proteomes" id="UP001152749"/>
    </source>
</evidence>
<sequence length="144" mass="16609">MTSNKLELMNLVENIINQELNETEQQNYKLEGEEFIDKILKTERTSVVNYNENGTTGFDFGLSPDALELIKQGATFSSIIISIFNIYLEFKKVKKSKDESQLTSFELKDKVYKTLMEQNLPDDLKVAIKEKYATQLLTILDKLD</sequence>
<dbReference type="KEGG" id="fcs:TRV642_2474"/>